<accession>A0A556AJK0</accession>
<evidence type="ECO:0000259" key="4">
    <source>
        <dbReference type="Pfam" id="PF01494"/>
    </source>
</evidence>
<dbReference type="Pfam" id="PF21274">
    <property type="entry name" value="Rng_hyd_C"/>
    <property type="match status" value="1"/>
</dbReference>
<evidence type="ECO:0000313" key="6">
    <source>
        <dbReference type="Proteomes" id="UP000318405"/>
    </source>
</evidence>
<dbReference type="Gene3D" id="3.40.30.120">
    <property type="match status" value="1"/>
</dbReference>
<dbReference type="NCBIfam" id="NF004780">
    <property type="entry name" value="PRK06126.1"/>
    <property type="match status" value="1"/>
</dbReference>
<dbReference type="InterPro" id="IPR002938">
    <property type="entry name" value="FAD-bd"/>
</dbReference>
<dbReference type="RefSeq" id="WP_143949407.1">
    <property type="nucleotide sequence ID" value="NZ_BAABMB010000001.1"/>
</dbReference>
<dbReference type="InterPro" id="IPR050641">
    <property type="entry name" value="RIFMO-like"/>
</dbReference>
<name>A0A556AJK0_9BURK</name>
<protein>
    <submittedName>
        <fullName evidence="5">2-polyprenyl-6-methoxyphenol hydroxylase</fullName>
    </submittedName>
</protein>
<dbReference type="PRINTS" id="PR00420">
    <property type="entry name" value="RNGMNOXGNASE"/>
</dbReference>
<dbReference type="Gene3D" id="3.50.50.60">
    <property type="entry name" value="FAD/NAD(P)-binding domain"/>
    <property type="match status" value="1"/>
</dbReference>
<evidence type="ECO:0000256" key="2">
    <source>
        <dbReference type="ARBA" id="ARBA00022630"/>
    </source>
</evidence>
<dbReference type="GO" id="GO:0016709">
    <property type="term" value="F:oxidoreductase activity, acting on paired donors, with incorporation or reduction of molecular oxygen, NAD(P)H as one donor, and incorporation of one atom of oxygen"/>
    <property type="evidence" value="ECO:0007669"/>
    <property type="project" value="UniProtKB-ARBA"/>
</dbReference>
<dbReference type="Pfam" id="PF01494">
    <property type="entry name" value="FAD_binding_3"/>
    <property type="match status" value="1"/>
</dbReference>
<dbReference type="SUPFAM" id="SSF51905">
    <property type="entry name" value="FAD/NAD(P)-binding domain"/>
    <property type="match status" value="1"/>
</dbReference>
<dbReference type="Gene3D" id="3.30.9.10">
    <property type="entry name" value="D-Amino Acid Oxidase, subunit A, domain 2"/>
    <property type="match status" value="1"/>
</dbReference>
<feature type="domain" description="FAD-binding" evidence="4">
    <location>
        <begin position="5"/>
        <end position="360"/>
    </location>
</feature>
<keyword evidence="2" id="KW-0285">Flavoprotein</keyword>
<dbReference type="EMBL" id="VLTJ01000029">
    <property type="protein sequence ID" value="TSH93040.1"/>
    <property type="molecule type" value="Genomic_DNA"/>
</dbReference>
<dbReference type="InterPro" id="IPR036188">
    <property type="entry name" value="FAD/NAD-bd_sf"/>
</dbReference>
<evidence type="ECO:0000256" key="3">
    <source>
        <dbReference type="ARBA" id="ARBA00022827"/>
    </source>
</evidence>
<evidence type="ECO:0000313" key="5">
    <source>
        <dbReference type="EMBL" id="TSH93040.1"/>
    </source>
</evidence>
<dbReference type="AlphaFoldDB" id="A0A556AJK0"/>
<evidence type="ECO:0000256" key="1">
    <source>
        <dbReference type="ARBA" id="ARBA00001974"/>
    </source>
</evidence>
<keyword evidence="6" id="KW-1185">Reference proteome</keyword>
<comment type="caution">
    <text evidence="5">The sequence shown here is derived from an EMBL/GenBank/DDBJ whole genome shotgun (WGS) entry which is preliminary data.</text>
</comment>
<proteinExistence type="predicted"/>
<dbReference type="Proteomes" id="UP000318405">
    <property type="component" value="Unassembled WGS sequence"/>
</dbReference>
<organism evidence="5 6">
    <name type="scientific">Verticiella sediminum</name>
    <dbReference type="NCBI Taxonomy" id="1247510"/>
    <lineage>
        <taxon>Bacteria</taxon>
        <taxon>Pseudomonadati</taxon>
        <taxon>Pseudomonadota</taxon>
        <taxon>Betaproteobacteria</taxon>
        <taxon>Burkholderiales</taxon>
        <taxon>Alcaligenaceae</taxon>
        <taxon>Verticiella</taxon>
    </lineage>
</organism>
<dbReference type="OrthoDB" id="3443359at2"/>
<sequence>MTTEEVDVVVVGGGPVGLALAGDLGWRGRTCLLLEQGDGSIVQAKMDGVGIRTMEFCRRWGIVQDVEASAYNRAYPQDNVYLTSLLGYEIGREPMPAMQDDRPPPESPQKRERCPQNMFDPVLQRFAQAQPGVRIRHRHRFVAFSQDRDGVSVQVQDLATGQQRTLRSRFLVGCDGGRSAVRELLGIGMQGRGVLTHTVNVIFRCPGFNRLHDKQPGYRYMFVGEHGVWGTIVAINGNDQWRMSIIGNATERPSYTESELEAFAHRALGREFELEILSVLPWTRIEQVADGYGRGRVFIAGDACHLTSPTGGLGMNTGIGDAVDLSWKLAACLEGWGGPRLLDSYEIERRPIAHRITRFSTGNLETMQHVPHTARIFDPGPAGDEARRQVGDALRAGLRQEWFSKNMHLGNRYVGSPVCVYDEMESPERIRAEYEDAVNYRPGTRPGCRAPHVWMADGRSTLDLFGQGYVLMSDPSCGEDAQALAATARALGVPLTVVPMTEAAVRGAYAERLVLVRPDGHVAWRGAARPADPRMLLAAVTGNETREMEHA</sequence>
<reference evidence="5 6" key="1">
    <citation type="submission" date="2019-07" db="EMBL/GenBank/DDBJ databases">
        <title>Qingshengfaniella alkalisoli gen. nov., sp. nov., isolated from saline soil.</title>
        <authorList>
            <person name="Xu L."/>
            <person name="Huang X.-X."/>
            <person name="Sun J.-Q."/>
        </authorList>
    </citation>
    <scope>NUCLEOTIDE SEQUENCE [LARGE SCALE GENOMIC DNA]</scope>
    <source>
        <strain evidence="5 6">DSM 27279</strain>
    </source>
</reference>
<dbReference type="PANTHER" id="PTHR43004">
    <property type="entry name" value="TRK SYSTEM POTASSIUM UPTAKE PROTEIN"/>
    <property type="match status" value="1"/>
</dbReference>
<dbReference type="GO" id="GO:0071949">
    <property type="term" value="F:FAD binding"/>
    <property type="evidence" value="ECO:0007669"/>
    <property type="project" value="InterPro"/>
</dbReference>
<keyword evidence="3" id="KW-0274">FAD</keyword>
<dbReference type="PANTHER" id="PTHR43004:SF19">
    <property type="entry name" value="BINDING MONOOXYGENASE, PUTATIVE (JCVI)-RELATED"/>
    <property type="match status" value="1"/>
</dbReference>
<comment type="cofactor">
    <cofactor evidence="1">
        <name>FAD</name>
        <dbReference type="ChEBI" id="CHEBI:57692"/>
    </cofactor>
</comment>
<gene>
    <name evidence="5" type="ORF">FOZ76_16785</name>
</gene>